<reference evidence="8 9" key="1">
    <citation type="submission" date="2019-09" db="EMBL/GenBank/DDBJ databases">
        <title>Phylogeny of genus Pseudoclavibacter and closely related genus.</title>
        <authorList>
            <person name="Li Y."/>
        </authorList>
    </citation>
    <scope>NUCLEOTIDE SEQUENCE [LARGE SCALE GENOMIC DNA]</scope>
    <source>
        <strain evidence="8 9">DSM 23821</strain>
    </source>
</reference>
<evidence type="ECO:0000256" key="2">
    <source>
        <dbReference type="ARBA" id="ARBA00022475"/>
    </source>
</evidence>
<comment type="subcellular location">
    <subcellularLocation>
        <location evidence="1">Cell membrane</location>
        <topology evidence="1">Multi-pass membrane protein</topology>
    </subcellularLocation>
</comment>
<gene>
    <name evidence="8" type="ORF">F8O01_14570</name>
</gene>
<feature type="transmembrane region" description="Helical" evidence="6">
    <location>
        <begin position="109"/>
        <end position="130"/>
    </location>
</feature>
<dbReference type="OrthoDB" id="5118998at2"/>
<feature type="transmembrane region" description="Helical" evidence="6">
    <location>
        <begin position="21"/>
        <end position="47"/>
    </location>
</feature>
<sequence length="424" mass="43821">MNASPALLLALPRGSWSILTWLQVLASAVSTLLAVAVAMLAIAYGTVPTDEPGYAVLSVALAGLSIVPLVTLSSASAGLTARSRDDRLATLRLLGASAARVRRIAVTEVTVLAAIGVVIGSAVSTALPVLLSALTVHGQPLRAAELWLPWWLAASLPPFLVAVAAVSGLVGLRRVVLSPLGVRTRPEAPRMSPLRVVAALVVLAGAVVVTRTVSDSWGVVAVVGALALTMIAVMSVLGLVGPFVVSRLAAARARRTSDPARLIAVRGVADDPRAAWRQVSALAPAAFVLVPAGSMLGYLEVIGASDSRAIMTTDQLLLFADARTMVIALVAVTFLVVACQIAITQTATVIERRELSVALDRIGMPRREIDRARRSRVLMPANVAVIGSALAAALIATPVVLMALVTAPLFIAAIVVVLAPDRGE</sequence>
<evidence type="ECO:0000313" key="9">
    <source>
        <dbReference type="Proteomes" id="UP000467240"/>
    </source>
</evidence>
<evidence type="ECO:0000256" key="5">
    <source>
        <dbReference type="ARBA" id="ARBA00023136"/>
    </source>
</evidence>
<evidence type="ECO:0000313" key="8">
    <source>
        <dbReference type="EMBL" id="KAB1653845.1"/>
    </source>
</evidence>
<feature type="transmembrane region" description="Helical" evidence="6">
    <location>
        <begin position="281"/>
        <end position="302"/>
    </location>
</feature>
<keyword evidence="3 6" id="KW-0812">Transmembrane</keyword>
<feature type="transmembrane region" description="Helical" evidence="6">
    <location>
        <begin position="401"/>
        <end position="419"/>
    </location>
</feature>
<dbReference type="AlphaFoldDB" id="A0A7J5BQM1"/>
<proteinExistence type="predicted"/>
<dbReference type="RefSeq" id="WP_158041682.1">
    <property type="nucleotide sequence ID" value="NZ_JACCFV010000001.1"/>
</dbReference>
<keyword evidence="2" id="KW-1003">Cell membrane</keyword>
<dbReference type="Proteomes" id="UP000467240">
    <property type="component" value="Unassembled WGS sequence"/>
</dbReference>
<organism evidence="8 9">
    <name type="scientific">Pseudoclavibacter chungangensis</name>
    <dbReference type="NCBI Taxonomy" id="587635"/>
    <lineage>
        <taxon>Bacteria</taxon>
        <taxon>Bacillati</taxon>
        <taxon>Actinomycetota</taxon>
        <taxon>Actinomycetes</taxon>
        <taxon>Micrococcales</taxon>
        <taxon>Microbacteriaceae</taxon>
        <taxon>Pseudoclavibacter</taxon>
    </lineage>
</organism>
<feature type="transmembrane region" description="Helical" evidence="6">
    <location>
        <begin position="150"/>
        <end position="172"/>
    </location>
</feature>
<accession>A0A7J5BQM1</accession>
<evidence type="ECO:0000256" key="4">
    <source>
        <dbReference type="ARBA" id="ARBA00022989"/>
    </source>
</evidence>
<feature type="transmembrane region" description="Helical" evidence="6">
    <location>
        <begin position="322"/>
        <end position="343"/>
    </location>
</feature>
<comment type="caution">
    <text evidence="8">The sequence shown here is derived from an EMBL/GenBank/DDBJ whole genome shotgun (WGS) entry which is preliminary data.</text>
</comment>
<feature type="transmembrane region" description="Helical" evidence="6">
    <location>
        <begin position="219"/>
        <end position="245"/>
    </location>
</feature>
<evidence type="ECO:0000256" key="1">
    <source>
        <dbReference type="ARBA" id="ARBA00004651"/>
    </source>
</evidence>
<protein>
    <submittedName>
        <fullName evidence="8">FtsX-like permease family protein</fullName>
    </submittedName>
</protein>
<dbReference type="EMBL" id="WBJZ01000021">
    <property type="protein sequence ID" value="KAB1653845.1"/>
    <property type="molecule type" value="Genomic_DNA"/>
</dbReference>
<keyword evidence="4 6" id="KW-1133">Transmembrane helix</keyword>
<feature type="transmembrane region" description="Helical" evidence="6">
    <location>
        <begin position="193"/>
        <end position="213"/>
    </location>
</feature>
<keyword evidence="5 6" id="KW-0472">Membrane</keyword>
<dbReference type="InterPro" id="IPR003838">
    <property type="entry name" value="ABC3_permease_C"/>
</dbReference>
<name>A0A7J5BQM1_9MICO</name>
<feature type="transmembrane region" description="Helical" evidence="6">
    <location>
        <begin position="377"/>
        <end position="395"/>
    </location>
</feature>
<evidence type="ECO:0000256" key="3">
    <source>
        <dbReference type="ARBA" id="ARBA00022692"/>
    </source>
</evidence>
<dbReference type="Pfam" id="PF02687">
    <property type="entry name" value="FtsX"/>
    <property type="match status" value="1"/>
</dbReference>
<dbReference type="GO" id="GO:0005886">
    <property type="term" value="C:plasma membrane"/>
    <property type="evidence" value="ECO:0007669"/>
    <property type="project" value="UniProtKB-SubCell"/>
</dbReference>
<feature type="domain" description="ABC3 transporter permease C-terminal" evidence="7">
    <location>
        <begin position="64"/>
        <end position="174"/>
    </location>
</feature>
<evidence type="ECO:0000259" key="7">
    <source>
        <dbReference type="Pfam" id="PF02687"/>
    </source>
</evidence>
<feature type="transmembrane region" description="Helical" evidence="6">
    <location>
        <begin position="53"/>
        <end position="79"/>
    </location>
</feature>
<keyword evidence="9" id="KW-1185">Reference proteome</keyword>
<evidence type="ECO:0000256" key="6">
    <source>
        <dbReference type="SAM" id="Phobius"/>
    </source>
</evidence>